<dbReference type="SMART" id="SM00088">
    <property type="entry name" value="PINT"/>
    <property type="match status" value="1"/>
</dbReference>
<dbReference type="PANTHER" id="PTHR14145">
    <property type="entry name" value="26S PROTESOME SUBUNIT 6"/>
    <property type="match status" value="1"/>
</dbReference>
<dbReference type="GO" id="GO:0008180">
    <property type="term" value="C:COP9 signalosome"/>
    <property type="evidence" value="ECO:0007669"/>
    <property type="project" value="UniProtKB-KW"/>
</dbReference>
<evidence type="ECO:0000256" key="5">
    <source>
        <dbReference type="ARBA" id="ARBA00022790"/>
    </source>
</evidence>
<evidence type="ECO:0000256" key="2">
    <source>
        <dbReference type="ARBA" id="ARBA00004496"/>
    </source>
</evidence>
<evidence type="ECO:0000256" key="1">
    <source>
        <dbReference type="ARBA" id="ARBA00004123"/>
    </source>
</evidence>
<organism evidence="9 10">
    <name type="scientific">Spermophilus dauricus</name>
    <name type="common">Daurian ground squirrel</name>
    <dbReference type="NCBI Taxonomy" id="99837"/>
    <lineage>
        <taxon>Eukaryota</taxon>
        <taxon>Metazoa</taxon>
        <taxon>Chordata</taxon>
        <taxon>Craniata</taxon>
        <taxon>Vertebrata</taxon>
        <taxon>Euteleostomi</taxon>
        <taxon>Mammalia</taxon>
        <taxon>Eutheria</taxon>
        <taxon>Euarchontoglires</taxon>
        <taxon>Glires</taxon>
        <taxon>Rodentia</taxon>
        <taxon>Sciuromorpha</taxon>
        <taxon>Sciuridae</taxon>
        <taxon>Xerinae</taxon>
        <taxon>Marmotini</taxon>
        <taxon>Spermophilus</taxon>
    </lineage>
</organism>
<dbReference type="InterPro" id="IPR036390">
    <property type="entry name" value="WH_DNA-bd_sf"/>
</dbReference>
<comment type="similarity">
    <text evidence="3">Belongs to the CSN1 family.</text>
</comment>
<reference evidence="9" key="1">
    <citation type="submission" date="2025-08" db="UniProtKB">
        <authorList>
            <consortium name="Ensembl"/>
        </authorList>
    </citation>
    <scope>IDENTIFICATION</scope>
</reference>
<dbReference type="InterPro" id="IPR019585">
    <property type="entry name" value="Rpn7/CSN1"/>
</dbReference>
<keyword evidence="5" id="KW-0736">Signalosome</keyword>
<keyword evidence="6" id="KW-0539">Nucleus</keyword>
<feature type="region of interest" description="Disordered" evidence="7">
    <location>
        <begin position="1"/>
        <end position="23"/>
    </location>
</feature>
<dbReference type="AlphaFoldDB" id="A0A8C9Q9C2"/>
<sequence length="468" mass="52205">MLQGAVEPMQIDVDPQEDPQNAPDVNYVVENPTLDLEQYAASYSGLMRIERLQFIADHCPPLRVEALKMALSFVQRTFNVDMYEEIHRKLSEATRELQNAPDAIPESGVEPPPLDTAWVEATRKKALLKLEKLDTDLKNYKGNSIKESIRCWPAQGRGCLGPAGPLLCPLTARSTGAATMTWVTTTLTVGTSAMPSSGAQRGERDSQTQGILTKLKCAAGLAELAARKYKQAAKCFLLASFDHCDFPELLSPSNVAIYGGLCALATFDRQELQRNVISSSSFKLFLELEPQVRDIIFKFYESKYASCLKMLDEMKDNLLLDMYLAPHVRTLYTQIRNRALIQYFSPYVSADMHKMAAAFNTTVAALEDELTQLILEGLINARIDSHSKILYARDVDQRSTTFEKSLLMGKEFQRRAKAMILRAAVLRNQIHVKVSSWGHRERAAPVHPLAELSPVHCSPLPEKGARGS</sequence>
<keyword evidence="10" id="KW-1185">Reference proteome</keyword>
<dbReference type="PANTHER" id="PTHR14145:SF2">
    <property type="entry name" value="COP9 SIGNALOSOME COMPLEX SUBUNIT 1"/>
    <property type="match status" value="1"/>
</dbReference>
<dbReference type="Ensembl" id="ENSSDAT00000021813.1">
    <property type="protein sequence ID" value="ENSSDAP00000019073.1"/>
    <property type="gene ID" value="ENSSDAG00000017372.1"/>
</dbReference>
<protein>
    <submittedName>
        <fullName evidence="9">G protein pathway suppressor 1</fullName>
    </submittedName>
</protein>
<dbReference type="Pfam" id="PF01399">
    <property type="entry name" value="PCI"/>
    <property type="match status" value="1"/>
</dbReference>
<dbReference type="Pfam" id="PF21151">
    <property type="entry name" value="CSN1_C"/>
    <property type="match status" value="1"/>
</dbReference>
<dbReference type="Gene3D" id="1.25.40.570">
    <property type="match status" value="2"/>
</dbReference>
<accession>A0A8C9Q9C2</accession>
<keyword evidence="4" id="KW-0963">Cytoplasm</keyword>
<feature type="domain" description="PCI" evidence="8">
    <location>
        <begin position="235"/>
        <end position="397"/>
    </location>
</feature>
<comment type="subcellular location">
    <subcellularLocation>
        <location evidence="2">Cytoplasm</location>
    </subcellularLocation>
    <subcellularLocation>
        <location evidence="1">Nucleus</location>
    </subcellularLocation>
</comment>
<dbReference type="SUPFAM" id="SSF46785">
    <property type="entry name" value="Winged helix' DNA-binding domain"/>
    <property type="match status" value="1"/>
</dbReference>
<name>A0A8C9Q9C2_SPEDA</name>
<dbReference type="Proteomes" id="UP000694422">
    <property type="component" value="Unplaced"/>
</dbReference>
<proteinExistence type="inferred from homology"/>
<evidence type="ECO:0000259" key="8">
    <source>
        <dbReference type="PROSITE" id="PS50250"/>
    </source>
</evidence>
<evidence type="ECO:0000256" key="7">
    <source>
        <dbReference type="SAM" id="MobiDB-lite"/>
    </source>
</evidence>
<evidence type="ECO:0000313" key="9">
    <source>
        <dbReference type="Ensembl" id="ENSSDAP00000019073.1"/>
    </source>
</evidence>
<dbReference type="Pfam" id="PF10602">
    <property type="entry name" value="RPN7"/>
    <property type="match status" value="1"/>
</dbReference>
<dbReference type="PROSITE" id="PS50250">
    <property type="entry name" value="PCI"/>
    <property type="match status" value="1"/>
</dbReference>
<evidence type="ECO:0000313" key="10">
    <source>
        <dbReference type="Proteomes" id="UP000694422"/>
    </source>
</evidence>
<dbReference type="InterPro" id="IPR045135">
    <property type="entry name" value="Rpn7_N"/>
</dbReference>
<evidence type="ECO:0000256" key="6">
    <source>
        <dbReference type="ARBA" id="ARBA00023242"/>
    </source>
</evidence>
<evidence type="ECO:0000256" key="3">
    <source>
        <dbReference type="ARBA" id="ARBA00008793"/>
    </source>
</evidence>
<evidence type="ECO:0000256" key="4">
    <source>
        <dbReference type="ARBA" id="ARBA00022490"/>
    </source>
</evidence>
<dbReference type="InterPro" id="IPR000717">
    <property type="entry name" value="PCI_dom"/>
</dbReference>
<dbReference type="InterPro" id="IPR048624">
    <property type="entry name" value="CSN1_C"/>
</dbReference>
<dbReference type="GO" id="GO:0005737">
    <property type="term" value="C:cytoplasm"/>
    <property type="evidence" value="ECO:0007669"/>
    <property type="project" value="UniProtKB-SubCell"/>
</dbReference>
<reference evidence="9" key="2">
    <citation type="submission" date="2025-09" db="UniProtKB">
        <authorList>
            <consortium name="Ensembl"/>
        </authorList>
    </citation>
    <scope>IDENTIFICATION</scope>
</reference>